<dbReference type="EMBL" id="FR872580">
    <property type="protein sequence ID" value="CCB86757.1"/>
    <property type="molecule type" value="Genomic_DNA"/>
</dbReference>
<dbReference type="AlphaFoldDB" id="F8L0K8"/>
<name>F8L0K8_PARAV</name>
<accession>F8L0K8</accession>
<protein>
    <submittedName>
        <fullName evidence="1">Uncharacterized protein</fullName>
    </submittedName>
</protein>
<evidence type="ECO:0000313" key="1">
    <source>
        <dbReference type="EMBL" id="CCB86757.1"/>
    </source>
</evidence>
<reference evidence="1 2" key="2">
    <citation type="journal article" date="2011" name="Mol. Biol. Evol.">
        <title>Unity in variety--the pan-genome of the Chlamydiae.</title>
        <authorList>
            <person name="Collingro A."/>
            <person name="Tischler P."/>
            <person name="Weinmaier T."/>
            <person name="Penz T."/>
            <person name="Heinz E."/>
            <person name="Brunham R.C."/>
            <person name="Read T.D."/>
            <person name="Bavoil P.M."/>
            <person name="Sachse K."/>
            <person name="Kahane S."/>
            <person name="Friedman M.G."/>
            <person name="Rattei T."/>
            <person name="Myers G.S."/>
            <person name="Horn M."/>
        </authorList>
    </citation>
    <scope>NUCLEOTIDE SEQUENCE [LARGE SCALE GENOMIC DNA]</scope>
    <source>
        <strain evidence="2">UV7</strain>
    </source>
</reference>
<proteinExistence type="predicted"/>
<dbReference type="KEGG" id="puv:PUV_18070"/>
<reference key="1">
    <citation type="journal article" date="2011" name="Mol. Biol. Evol.">
        <title>Unity in variety -- the pan-genome of the Chlamydiae.</title>
        <authorList>
            <person name="Collingro A."/>
            <person name="Tischler P."/>
            <person name="Weinmaier T."/>
            <person name="Penz T."/>
            <person name="Heinz E."/>
            <person name="Brunham R.C."/>
            <person name="Read T.D."/>
            <person name="Bavoil P.M."/>
            <person name="Sachse K."/>
            <person name="Kahane S."/>
            <person name="Friedman M.G."/>
            <person name="Rattei T."/>
            <person name="Myers G.S.A."/>
            <person name="Horn M."/>
        </authorList>
    </citation>
    <scope>NUCLEOTIDE SEQUENCE</scope>
    <source>
        <strain>UV7</strain>
    </source>
</reference>
<evidence type="ECO:0000313" key="2">
    <source>
        <dbReference type="Proteomes" id="UP000000495"/>
    </source>
</evidence>
<gene>
    <name evidence="1" type="ordered locus">PUV_18070</name>
</gene>
<dbReference type="Proteomes" id="UP000000495">
    <property type="component" value="Chromosome"/>
</dbReference>
<dbReference type="HOGENOM" id="CLU_3346858_0_0_0"/>
<keyword evidence="2" id="KW-1185">Reference proteome</keyword>
<sequence length="37" mass="4659">MLKNNLLTFYYKQVTFLKYSLEKYFDVEFFSFLPFFS</sequence>
<organism evidence="1 2">
    <name type="scientific">Parachlamydia acanthamoebae (strain UV7)</name>
    <dbReference type="NCBI Taxonomy" id="765952"/>
    <lineage>
        <taxon>Bacteria</taxon>
        <taxon>Pseudomonadati</taxon>
        <taxon>Chlamydiota</taxon>
        <taxon>Chlamydiia</taxon>
        <taxon>Parachlamydiales</taxon>
        <taxon>Parachlamydiaceae</taxon>
        <taxon>Parachlamydia</taxon>
    </lineage>
</organism>